<dbReference type="GO" id="GO:0003677">
    <property type="term" value="F:DNA binding"/>
    <property type="evidence" value="ECO:0007669"/>
    <property type="project" value="InterPro"/>
</dbReference>
<evidence type="ECO:0000259" key="2">
    <source>
        <dbReference type="PROSITE" id="PS50943"/>
    </source>
</evidence>
<dbReference type="PROSITE" id="PS50943">
    <property type="entry name" value="HTH_CROC1"/>
    <property type="match status" value="1"/>
</dbReference>
<dbReference type="Gene3D" id="1.10.260.40">
    <property type="entry name" value="lambda repressor-like DNA-binding domains"/>
    <property type="match status" value="1"/>
</dbReference>
<feature type="domain" description="HTH cro/C1-type" evidence="2">
    <location>
        <begin position="17"/>
        <end position="62"/>
    </location>
</feature>
<comment type="caution">
    <text evidence="3">The sequence shown here is derived from an EMBL/GenBank/DDBJ whole genome shotgun (WGS) entry which is preliminary data.</text>
</comment>
<dbReference type="InterPro" id="IPR010982">
    <property type="entry name" value="Lambda_DNA-bd_dom_sf"/>
</dbReference>
<dbReference type="InterPro" id="IPR001387">
    <property type="entry name" value="Cro/C1-type_HTH"/>
</dbReference>
<dbReference type="OrthoDB" id="5678656at2"/>
<evidence type="ECO:0000256" key="1">
    <source>
        <dbReference type="SAM" id="MobiDB-lite"/>
    </source>
</evidence>
<dbReference type="CDD" id="cd00093">
    <property type="entry name" value="HTH_XRE"/>
    <property type="match status" value="1"/>
</dbReference>
<evidence type="ECO:0000313" key="3">
    <source>
        <dbReference type="EMBL" id="OTN77867.1"/>
    </source>
</evidence>
<gene>
    <name evidence="3" type="ORF">A5886_002968</name>
</gene>
<dbReference type="SMART" id="SM00530">
    <property type="entry name" value="HTH_XRE"/>
    <property type="match status" value="1"/>
</dbReference>
<accession>A0A242A9Y6</accession>
<dbReference type="AlphaFoldDB" id="A0A242A9Y6"/>
<feature type="region of interest" description="Disordered" evidence="1">
    <location>
        <begin position="1"/>
        <end position="25"/>
    </location>
</feature>
<protein>
    <recommendedName>
        <fullName evidence="2">HTH cro/C1-type domain-containing protein</fullName>
    </recommendedName>
</protein>
<dbReference type="SUPFAM" id="SSF47413">
    <property type="entry name" value="lambda repressor-like DNA-binding domains"/>
    <property type="match status" value="1"/>
</dbReference>
<sequence>MELAFRENLKKMRGTKSKEKFSQELEMSRSNYSRIESGKSDPTIKTLEQIAKLTNSTLVVDLIPNEPTEPGSEQVTLDLEMEEEIISTLQNPQNTAISSHFQPLLIHPCYQSHQLDVA</sequence>
<proteinExistence type="predicted"/>
<dbReference type="RefSeq" id="WP_086275828.1">
    <property type="nucleotide sequence ID" value="NZ_NGKU01000001.1"/>
</dbReference>
<dbReference type="EMBL" id="NGKU01000001">
    <property type="protein sequence ID" value="OTN77867.1"/>
    <property type="molecule type" value="Genomic_DNA"/>
</dbReference>
<name>A0A242A9Y6_9ENTE</name>
<dbReference type="Pfam" id="PF01381">
    <property type="entry name" value="HTH_3"/>
    <property type="match status" value="1"/>
</dbReference>
<keyword evidence="4" id="KW-1185">Reference proteome</keyword>
<evidence type="ECO:0000313" key="4">
    <source>
        <dbReference type="Proteomes" id="UP000195043"/>
    </source>
</evidence>
<dbReference type="Proteomes" id="UP000195043">
    <property type="component" value="Unassembled WGS sequence"/>
</dbReference>
<reference evidence="3 4" key="1">
    <citation type="submission" date="2017-05" db="EMBL/GenBank/DDBJ databases">
        <title>The Genome Sequence of Enterococcus sp. 8G7_MSG3316.</title>
        <authorList>
            <consortium name="The Broad Institute Genomics Platform"/>
            <consortium name="The Broad Institute Genomic Center for Infectious Diseases"/>
            <person name="Earl A."/>
            <person name="Manson A."/>
            <person name="Schwartman J."/>
            <person name="Gilmore M."/>
            <person name="Abouelleil A."/>
            <person name="Cao P."/>
            <person name="Chapman S."/>
            <person name="Cusick C."/>
            <person name="Shea T."/>
            <person name="Young S."/>
            <person name="Neafsey D."/>
            <person name="Nusbaum C."/>
            <person name="Birren B."/>
        </authorList>
    </citation>
    <scope>NUCLEOTIDE SEQUENCE [LARGE SCALE GENOMIC DNA]</scope>
    <source>
        <strain evidence="3 4">8G7_MSG3316</strain>
    </source>
</reference>
<organism evidence="3 4">
    <name type="scientific">Candidatus Enterococcus testudinis</name>
    <dbReference type="NCBI Taxonomy" id="1834191"/>
    <lineage>
        <taxon>Bacteria</taxon>
        <taxon>Bacillati</taxon>
        <taxon>Bacillota</taxon>
        <taxon>Bacilli</taxon>
        <taxon>Lactobacillales</taxon>
        <taxon>Enterococcaceae</taxon>
        <taxon>Enterococcus</taxon>
    </lineage>
</organism>